<dbReference type="Pfam" id="PF04127">
    <property type="entry name" value="DFP"/>
    <property type="match status" value="1"/>
</dbReference>
<feature type="binding site" evidence="3">
    <location>
        <position position="290"/>
    </location>
    <ligand>
        <name>CTP</name>
        <dbReference type="ChEBI" id="CHEBI:37563"/>
    </ligand>
</feature>
<comment type="pathway">
    <text evidence="3 4">Cofactor biosynthesis; coenzyme A biosynthesis; CoA from (R)-pantothenate: step 2/5.</text>
</comment>
<dbReference type="GO" id="GO:0010181">
    <property type="term" value="F:FMN binding"/>
    <property type="evidence" value="ECO:0007669"/>
    <property type="project" value="UniProtKB-UniRule"/>
</dbReference>
<keyword evidence="3" id="KW-0511">Multifunctional enzyme</keyword>
<sequence length="399" mass="42310">MKSIEAGNNLLLGVTGGIAAYKSVELARLFVKGGVNVRVVMTEAATRFIDPMTFQAVTGEAVQVRMFDQAHEAAMGHIELARWADHLLIAPASADFLARMANGLADDLLATLCLACPAPVSVAPAMNVHMWEHAATQNNISLLADRGVRLLGPASGEQACGDSGPGRMLEAAEIVSAMLYSSNTGLFAGQKVVVTAGPTREAVDPVRFISNRSSGKMGFALAEAFAAEGAKVVLVSGPVNMATPAGVQRVDVVSALQMHEAVFDHLPGTDVFAGCAAVADYRPGNPQQQKIKKAEQQLELTLVKNPDILAEVAALDDGPFTLGFAAETRKLAENARIKLVRKSVDMIAANLVGENRGFDMEGNALLVLWSDGETELPMQSKKSLARELIQVVAEQQVRK</sequence>
<comment type="pathway">
    <text evidence="3 4">Cofactor biosynthesis; coenzyme A biosynthesis; CoA from (R)-pantothenate: step 3/5.</text>
</comment>
<keyword evidence="2 3" id="KW-0456">Lyase</keyword>
<dbReference type="EMBL" id="AP012273">
    <property type="protein sequence ID" value="BAO43948.1"/>
    <property type="molecule type" value="Genomic_DNA"/>
</dbReference>
<evidence type="ECO:0000256" key="1">
    <source>
        <dbReference type="ARBA" id="ARBA00022793"/>
    </source>
</evidence>
<keyword evidence="3 4" id="KW-0285">Flavoprotein</keyword>
<keyword evidence="3 4" id="KW-0436">Ligase</keyword>
<dbReference type="EC" id="4.1.1.36" evidence="3"/>
<dbReference type="SUPFAM" id="SSF52507">
    <property type="entry name" value="Homo-oligomeric flavin-containing Cys decarboxylases, HFCD"/>
    <property type="match status" value="1"/>
</dbReference>
<comment type="function">
    <text evidence="4">Catalyzes two steps in the biosynthesis of coenzyme A. In the first step cysteine is conjugated to 4'-phosphopantothenate to form 4-phosphopantothenoylcysteine, in the latter compound is decarboxylated to form 4'-phosphopantotheine.</text>
</comment>
<dbReference type="InterPro" id="IPR005252">
    <property type="entry name" value="CoaBC"/>
</dbReference>
<keyword evidence="8" id="KW-1185">Reference proteome</keyword>
<evidence type="ECO:0000259" key="6">
    <source>
        <dbReference type="Pfam" id="PF04127"/>
    </source>
</evidence>
<comment type="cofactor">
    <cofactor evidence="3">
        <name>Mg(2+)</name>
        <dbReference type="ChEBI" id="CHEBI:18420"/>
    </cofactor>
</comment>
<dbReference type="UniPathway" id="UPA00241">
    <property type="reaction ID" value="UER00353"/>
</dbReference>
<dbReference type="GO" id="GO:0015941">
    <property type="term" value="P:pantothenate catabolic process"/>
    <property type="evidence" value="ECO:0007669"/>
    <property type="project" value="InterPro"/>
</dbReference>
<dbReference type="InterPro" id="IPR036551">
    <property type="entry name" value="Flavin_trans-like"/>
</dbReference>
<reference evidence="7 8" key="1">
    <citation type="journal article" date="2014" name="PLoS ONE">
        <title>Physiological and genomic features of a novel sulfur-oxidizing gammaproteobacterium belonging to a previously uncultivated symbiotic lineage isolated from a hydrothermal vent.</title>
        <authorList>
            <person name="Nunoura T."/>
            <person name="Takaki Y."/>
            <person name="Kazama H."/>
            <person name="Kakuta J."/>
            <person name="Shimamura S."/>
            <person name="Makita H."/>
            <person name="Hirai M."/>
            <person name="Miyazaki M."/>
            <person name="Takai K."/>
        </authorList>
    </citation>
    <scope>NUCLEOTIDE SEQUENCE [LARGE SCALE GENOMIC DNA]</scope>
    <source>
        <strain evidence="7 8">Hiromi1</strain>
    </source>
</reference>
<dbReference type="PANTHER" id="PTHR14359:SF6">
    <property type="entry name" value="PHOSPHOPANTOTHENOYLCYSTEINE DECARBOXYLASE"/>
    <property type="match status" value="1"/>
</dbReference>
<protein>
    <recommendedName>
        <fullName evidence="3">Coenzyme A biosynthesis bifunctional protein CoaBC</fullName>
    </recommendedName>
    <alternativeName>
        <fullName evidence="3">DNA/pantothenate metabolism flavoprotein</fullName>
    </alternativeName>
    <alternativeName>
        <fullName evidence="3">Phosphopantothenoylcysteine synthetase/decarboxylase</fullName>
        <shortName evidence="3">PPCS-PPCDC</shortName>
    </alternativeName>
    <domain>
        <recommendedName>
            <fullName evidence="3">Phosphopantothenoylcysteine decarboxylase</fullName>
            <shortName evidence="3">PPC decarboxylase</shortName>
            <shortName evidence="3">PPC-DC</shortName>
            <ecNumber evidence="3">4.1.1.36</ecNumber>
        </recommendedName>
        <alternativeName>
            <fullName evidence="3">CoaC</fullName>
        </alternativeName>
    </domain>
    <domain>
        <recommendedName>
            <fullName evidence="3">Phosphopantothenate--cysteine ligase</fullName>
            <ecNumber evidence="3">6.3.2.5</ecNumber>
        </recommendedName>
        <alternativeName>
            <fullName evidence="3">CoaB</fullName>
        </alternativeName>
        <alternativeName>
            <fullName evidence="3">Phosphopantothenoylcysteine synthetase</fullName>
            <shortName evidence="3">PPC synthetase</shortName>
            <shortName evidence="3">PPC-S</shortName>
        </alternativeName>
    </domain>
</protein>
<proteinExistence type="inferred from homology"/>
<evidence type="ECO:0000313" key="8">
    <source>
        <dbReference type="Proteomes" id="UP000031631"/>
    </source>
</evidence>
<dbReference type="GO" id="GO:0015937">
    <property type="term" value="P:coenzyme A biosynthetic process"/>
    <property type="evidence" value="ECO:0007669"/>
    <property type="project" value="UniProtKB-UniRule"/>
</dbReference>
<dbReference type="GO" id="GO:0071513">
    <property type="term" value="C:phosphopantothenoylcysteine decarboxylase complex"/>
    <property type="evidence" value="ECO:0007669"/>
    <property type="project" value="TreeGrafter"/>
</dbReference>
<dbReference type="Gene3D" id="3.40.50.1950">
    <property type="entry name" value="Flavin prenyltransferase-like"/>
    <property type="match status" value="1"/>
</dbReference>
<feature type="region of interest" description="Phosphopantothenate--cysteine ligase" evidence="3">
    <location>
        <begin position="192"/>
        <end position="399"/>
    </location>
</feature>
<name>A0A7U6GI03_9GAMM</name>
<dbReference type="GO" id="GO:0004632">
    <property type="term" value="F:phosphopantothenate--cysteine ligase activity"/>
    <property type="evidence" value="ECO:0007669"/>
    <property type="project" value="UniProtKB-UniRule"/>
</dbReference>
<dbReference type="NCBIfam" id="TIGR00521">
    <property type="entry name" value="coaBC_dfp"/>
    <property type="match status" value="1"/>
</dbReference>
<dbReference type="InterPro" id="IPR007085">
    <property type="entry name" value="DNA/pantothenate-metab_flavo_C"/>
</dbReference>
<dbReference type="InterPro" id="IPR003382">
    <property type="entry name" value="Flavoprotein"/>
</dbReference>
<feature type="region of interest" description="Phosphopantothenoylcysteine decarboxylase" evidence="3">
    <location>
        <begin position="1"/>
        <end position="191"/>
    </location>
</feature>
<feature type="binding site" evidence="3">
    <location>
        <begin position="306"/>
        <end position="309"/>
    </location>
    <ligand>
        <name>CTP</name>
        <dbReference type="ChEBI" id="CHEBI:37563"/>
    </ligand>
</feature>
<comment type="similarity">
    <text evidence="3 4">In the C-terminal section; belongs to the PPC synthetase family.</text>
</comment>
<feature type="binding site" evidence="3">
    <location>
        <begin position="274"/>
        <end position="276"/>
    </location>
    <ligand>
        <name>CTP</name>
        <dbReference type="ChEBI" id="CHEBI:37563"/>
    </ligand>
</feature>
<dbReference type="AlphaFoldDB" id="A0A7U6GI03"/>
<evidence type="ECO:0000256" key="2">
    <source>
        <dbReference type="ARBA" id="ARBA00023239"/>
    </source>
</evidence>
<keyword evidence="3 4" id="KW-0288">FMN</keyword>
<dbReference type="EC" id="6.3.2.5" evidence="3"/>
<feature type="active site" description="Proton donor" evidence="3">
    <location>
        <position position="160"/>
    </location>
</feature>
<dbReference type="InterPro" id="IPR035929">
    <property type="entry name" value="CoaB-like_sf"/>
</dbReference>
<comment type="catalytic activity">
    <reaction evidence="3 4">
        <text>(R)-4'-phosphopantothenate + L-cysteine + CTP = N-[(R)-4-phosphopantothenoyl]-L-cysteine + CMP + diphosphate + H(+)</text>
        <dbReference type="Rhea" id="RHEA:19397"/>
        <dbReference type="ChEBI" id="CHEBI:10986"/>
        <dbReference type="ChEBI" id="CHEBI:15378"/>
        <dbReference type="ChEBI" id="CHEBI:33019"/>
        <dbReference type="ChEBI" id="CHEBI:35235"/>
        <dbReference type="ChEBI" id="CHEBI:37563"/>
        <dbReference type="ChEBI" id="CHEBI:59458"/>
        <dbReference type="ChEBI" id="CHEBI:60377"/>
        <dbReference type="EC" id="6.3.2.5"/>
    </reaction>
</comment>
<dbReference type="GO" id="GO:0046872">
    <property type="term" value="F:metal ion binding"/>
    <property type="evidence" value="ECO:0007669"/>
    <property type="project" value="UniProtKB-KW"/>
</dbReference>
<feature type="binding site" evidence="3">
    <location>
        <position position="324"/>
    </location>
    <ligand>
        <name>CTP</name>
        <dbReference type="ChEBI" id="CHEBI:37563"/>
    </ligand>
</feature>
<dbReference type="Proteomes" id="UP000031631">
    <property type="component" value="Chromosome"/>
</dbReference>
<keyword evidence="1 3" id="KW-0210">Decarboxylase</keyword>
<dbReference type="RefSeq" id="WP_082030594.1">
    <property type="nucleotide sequence ID" value="NZ_AP012273.1"/>
</dbReference>
<evidence type="ECO:0000259" key="5">
    <source>
        <dbReference type="Pfam" id="PF02441"/>
    </source>
</evidence>
<organism evidence="7 8">
    <name type="scientific">Thiolapillus brandeum</name>
    <dbReference type="NCBI Taxonomy" id="1076588"/>
    <lineage>
        <taxon>Bacteria</taxon>
        <taxon>Pseudomonadati</taxon>
        <taxon>Pseudomonadota</taxon>
        <taxon>Gammaproteobacteria</taxon>
        <taxon>Chromatiales</taxon>
        <taxon>Sedimenticolaceae</taxon>
        <taxon>Thiolapillus</taxon>
    </lineage>
</organism>
<accession>A0A7U6GI03</accession>
<comment type="function">
    <text evidence="3">Catalyzes two sequential steps in the biosynthesis of coenzyme A. In the first step cysteine is conjugated to 4'-phosphopantothenate to form 4-phosphopantothenoylcysteine. In the second step the latter compound is decarboxylated to form 4'-phosphopantotheine.</text>
</comment>
<dbReference type="KEGG" id="tbn:TBH_C1018"/>
<gene>
    <name evidence="3" type="primary">coaBC</name>
    <name evidence="7" type="ORF">TBH_C1018</name>
</gene>
<evidence type="ECO:0000313" key="7">
    <source>
        <dbReference type="EMBL" id="BAO43948.1"/>
    </source>
</evidence>
<comment type="similarity">
    <text evidence="3 4">In the N-terminal section; belongs to the HFCD (homo-oligomeric flavin containing Cys decarboxylase) superfamily.</text>
</comment>
<dbReference type="GO" id="GO:0004633">
    <property type="term" value="F:phosphopantothenoylcysteine decarboxylase activity"/>
    <property type="evidence" value="ECO:0007669"/>
    <property type="project" value="UniProtKB-UniRule"/>
</dbReference>
<comment type="cofactor">
    <cofactor evidence="3">
        <name>FMN</name>
        <dbReference type="ChEBI" id="CHEBI:58210"/>
    </cofactor>
    <text evidence="3">Binds 1 FMN per subunit.</text>
</comment>
<keyword evidence="3" id="KW-0479">Metal-binding</keyword>
<dbReference type="Pfam" id="PF02441">
    <property type="entry name" value="Flavoprotein"/>
    <property type="match status" value="1"/>
</dbReference>
<keyword evidence="3" id="KW-0460">Magnesium</keyword>
<dbReference type="SUPFAM" id="SSF102645">
    <property type="entry name" value="CoaB-like"/>
    <property type="match status" value="1"/>
</dbReference>
<feature type="domain" description="DNA/pantothenate metabolism flavoprotein C-terminal" evidence="6">
    <location>
        <begin position="188"/>
        <end position="394"/>
    </location>
</feature>
<feature type="domain" description="Flavoprotein" evidence="5">
    <location>
        <begin position="9"/>
        <end position="178"/>
    </location>
</feature>
<evidence type="ECO:0000256" key="4">
    <source>
        <dbReference type="RuleBase" id="RU364078"/>
    </source>
</evidence>
<feature type="binding site" evidence="3">
    <location>
        <position position="338"/>
    </location>
    <ligand>
        <name>CTP</name>
        <dbReference type="ChEBI" id="CHEBI:37563"/>
    </ligand>
</feature>
<comment type="catalytic activity">
    <reaction evidence="3 4">
        <text>N-[(R)-4-phosphopantothenoyl]-L-cysteine + H(+) = (R)-4'-phosphopantetheine + CO2</text>
        <dbReference type="Rhea" id="RHEA:16793"/>
        <dbReference type="ChEBI" id="CHEBI:15378"/>
        <dbReference type="ChEBI" id="CHEBI:16526"/>
        <dbReference type="ChEBI" id="CHEBI:59458"/>
        <dbReference type="ChEBI" id="CHEBI:61723"/>
        <dbReference type="EC" id="4.1.1.36"/>
    </reaction>
</comment>
<dbReference type="HAMAP" id="MF_02225">
    <property type="entry name" value="CoaBC"/>
    <property type="match status" value="1"/>
</dbReference>
<dbReference type="PANTHER" id="PTHR14359">
    <property type="entry name" value="HOMO-OLIGOMERIC FLAVIN CONTAINING CYS DECARBOXYLASE FAMILY"/>
    <property type="match status" value="1"/>
</dbReference>
<evidence type="ECO:0000256" key="3">
    <source>
        <dbReference type="HAMAP-Rule" id="MF_02225"/>
    </source>
</evidence>
<feature type="binding site" evidence="3">
    <location>
        <position position="342"/>
    </location>
    <ligand>
        <name>CTP</name>
        <dbReference type="ChEBI" id="CHEBI:37563"/>
    </ligand>
</feature>
<feature type="binding site" evidence="3">
    <location>
        <position position="280"/>
    </location>
    <ligand>
        <name>CTP</name>
        <dbReference type="ChEBI" id="CHEBI:37563"/>
    </ligand>
</feature>
<dbReference type="Gene3D" id="3.40.50.10300">
    <property type="entry name" value="CoaB-like"/>
    <property type="match status" value="1"/>
</dbReference>